<dbReference type="PANTHER" id="PTHR30383">
    <property type="entry name" value="THIOESTERASE 1/PROTEASE 1/LYSOPHOSPHOLIPASE L1"/>
    <property type="match status" value="1"/>
</dbReference>
<dbReference type="CDD" id="cd04506">
    <property type="entry name" value="SGNH_hydrolase_YpmR_like"/>
    <property type="match status" value="1"/>
</dbReference>
<reference evidence="4" key="1">
    <citation type="submission" date="2016-01" db="EMBL/GenBank/DDBJ databases">
        <title>Draft genome of Chromobacterium sp. F49.</title>
        <authorList>
            <person name="Hong K.W."/>
        </authorList>
    </citation>
    <scope>NUCLEOTIDE SEQUENCE [LARGE SCALE GENOMIC DNA]</scope>
    <source>
        <strain evidence="4">P7IIIA</strain>
    </source>
</reference>
<dbReference type="InterPro" id="IPR036514">
    <property type="entry name" value="SGNH_hydro_sf"/>
</dbReference>
<evidence type="ECO:0000256" key="1">
    <source>
        <dbReference type="SAM" id="Phobius"/>
    </source>
</evidence>
<protein>
    <submittedName>
        <fullName evidence="3">GDSL family lipase</fullName>
    </submittedName>
</protein>
<dbReference type="InterPro" id="IPR013830">
    <property type="entry name" value="SGNH_hydro"/>
</dbReference>
<dbReference type="SUPFAM" id="SSF52266">
    <property type="entry name" value="SGNH hydrolase"/>
    <property type="match status" value="1"/>
</dbReference>
<proteinExistence type="predicted"/>
<dbReference type="Pfam" id="PF13472">
    <property type="entry name" value="Lipase_GDSL_2"/>
    <property type="match status" value="1"/>
</dbReference>
<keyword evidence="1" id="KW-0812">Transmembrane</keyword>
<evidence type="ECO:0000313" key="3">
    <source>
        <dbReference type="EMBL" id="KZE68765.1"/>
    </source>
</evidence>
<evidence type="ECO:0000313" key="4">
    <source>
        <dbReference type="Proteomes" id="UP000076567"/>
    </source>
</evidence>
<keyword evidence="1" id="KW-1133">Transmembrane helix</keyword>
<dbReference type="Gene3D" id="3.40.50.1110">
    <property type="entry name" value="SGNH hydrolase"/>
    <property type="match status" value="1"/>
</dbReference>
<dbReference type="InterPro" id="IPR051532">
    <property type="entry name" value="Ester_Hydrolysis_Enzymes"/>
</dbReference>
<feature type="domain" description="SGNH hydrolase-type esterase" evidence="2">
    <location>
        <begin position="61"/>
        <end position="249"/>
    </location>
</feature>
<organism evidence="3 4">
    <name type="scientific">Fictibacillus phosphorivorans</name>
    <dbReference type="NCBI Taxonomy" id="1221500"/>
    <lineage>
        <taxon>Bacteria</taxon>
        <taxon>Bacillati</taxon>
        <taxon>Bacillota</taxon>
        <taxon>Bacilli</taxon>
        <taxon>Bacillales</taxon>
        <taxon>Fictibacillaceae</taxon>
        <taxon>Fictibacillus</taxon>
    </lineage>
</organism>
<dbReference type="GO" id="GO:0004622">
    <property type="term" value="F:phosphatidylcholine lysophospholipase activity"/>
    <property type="evidence" value="ECO:0007669"/>
    <property type="project" value="TreeGrafter"/>
</dbReference>
<accession>A0A165P2N3</accession>
<dbReference type="OrthoDB" id="252349at2"/>
<keyword evidence="4" id="KW-1185">Reference proteome</keyword>
<dbReference type="Proteomes" id="UP000076567">
    <property type="component" value="Unassembled WGS sequence"/>
</dbReference>
<keyword evidence="1" id="KW-0472">Membrane</keyword>
<name>A0A165P2N3_9BACL</name>
<dbReference type="PANTHER" id="PTHR30383:SF27">
    <property type="entry name" value="SPORE GERMINATION LIPASE LIPC"/>
    <property type="match status" value="1"/>
</dbReference>
<comment type="caution">
    <text evidence="3">The sequence shown here is derived from an EMBL/GenBank/DDBJ whole genome shotgun (WGS) entry which is preliminary data.</text>
</comment>
<evidence type="ECO:0000259" key="2">
    <source>
        <dbReference type="Pfam" id="PF13472"/>
    </source>
</evidence>
<feature type="transmembrane region" description="Helical" evidence="1">
    <location>
        <begin position="6"/>
        <end position="28"/>
    </location>
</feature>
<dbReference type="EMBL" id="LRFC01000001">
    <property type="protein sequence ID" value="KZE68765.1"/>
    <property type="molecule type" value="Genomic_DNA"/>
</dbReference>
<dbReference type="RefSeq" id="WP_066235997.1">
    <property type="nucleotide sequence ID" value="NZ_LRFC01000001.1"/>
</dbReference>
<gene>
    <name evidence="3" type="ORF">AWM68_00345</name>
</gene>
<dbReference type="AlphaFoldDB" id="A0A165P2N3"/>
<sequence>MKKYTLTIVSIVSIAATLLWLFGLGWTLQDQFSATKKMEQPKVKTESSTAKKQEGTLTIFALGDSLTRGTGDADGKGYTGYLTDRLKDKTNQDINLLNTAIKGETSRGLLKQLQQSEIQRQTKQADVIVMTIGGNDLFQQGAALESLDMNAINGKKQIYLNNVKKIYSQLRELNKDAVIYHVGLYNPFSNMPDASTTSSIVRDWNFQSAETAAGYENIVYVPTFDLFQLQVENYLYTDQFHPNTEGYKLIAERVASLINFEQEEKKS</sequence>